<protein>
    <submittedName>
        <fullName evidence="5">Prolyl 4-hydroxylase subunit alpha-1</fullName>
    </submittedName>
</protein>
<keyword evidence="2" id="KW-0732">Signal</keyword>
<evidence type="ECO:0000313" key="4">
    <source>
        <dbReference type="Proteomes" id="UP001652661"/>
    </source>
</evidence>
<feature type="chain" id="PRO_5047474177" evidence="2">
    <location>
        <begin position="22"/>
        <end position="479"/>
    </location>
</feature>
<proteinExistence type="predicted"/>
<feature type="domain" description="Prolyl 4-hydroxylase N-terminal" evidence="3">
    <location>
        <begin position="26"/>
        <end position="149"/>
    </location>
</feature>
<dbReference type="Proteomes" id="UP001652661">
    <property type="component" value="Chromosome 3R"/>
</dbReference>
<sequence length="479" mass="55136">MAGGIKSLILLLILGCPCFQAMDEKEVREMMALEQELLKNLQKYAVKLEDKINLIEESITEYTEEINEANKDPELYLSNPLNAFRLIRHMHQDWVSWQVYMEKPVAPEAVENLERLLPQLPEKEAYKQAARDVHDLTQFYDYKPSDLVAKNERNSSLHLSPLDCYHLGLERYEEEDYLGAAKWLSVTAENYTLSEYSDLYGLLGAPRWQVYRDQARALLKLNRPAFLETYEQASNLNPFNVHLMDEIGQWELTSTRDPMDPVPDPLPKPTKLERHCRGHVIPQRNLACEVLNWGSDFMKLAPLRFELLVEPFTVLYPNSVYETELRHVDKVYNQCPPINQFHLEKGVTGCSISNGYSPTMGRLRDRVLEMTGMTKTWNRSFVVENDSLKPLEISKLFRKSTKFPDLNVMEKTNVVATAIIFLRDVPEGGAITMPNYELFVQPKRGNVLLSVNEMQLDTTICPNVVGSGLVMIQFVLNDE</sequence>
<keyword evidence="1" id="KW-0175">Coiled coil</keyword>
<dbReference type="InterPro" id="IPR013547">
    <property type="entry name" value="P4H_N"/>
</dbReference>
<keyword evidence="4" id="KW-1185">Reference proteome</keyword>
<evidence type="ECO:0000256" key="1">
    <source>
        <dbReference type="SAM" id="Coils"/>
    </source>
</evidence>
<dbReference type="Gene3D" id="2.60.120.620">
    <property type="entry name" value="q2cbj1_9rhob like domain"/>
    <property type="match status" value="1"/>
</dbReference>
<dbReference type="InterPro" id="IPR011990">
    <property type="entry name" value="TPR-like_helical_dom_sf"/>
</dbReference>
<feature type="coiled-coil region" evidence="1">
    <location>
        <begin position="31"/>
        <end position="72"/>
    </location>
</feature>
<accession>A0ABM3C4D7</accession>
<dbReference type="RefSeq" id="XP_041630347.2">
    <property type="nucleotide sequence ID" value="XM_041774413.2"/>
</dbReference>
<dbReference type="Pfam" id="PF08336">
    <property type="entry name" value="P4Ha_N"/>
    <property type="match status" value="1"/>
</dbReference>
<dbReference type="GeneID" id="121501886"/>
<dbReference type="Gene3D" id="6.10.140.1460">
    <property type="match status" value="1"/>
</dbReference>
<organism evidence="4 5">
    <name type="scientific">Drosophila kikkawai</name>
    <name type="common">Fruit fly</name>
    <dbReference type="NCBI Taxonomy" id="30033"/>
    <lineage>
        <taxon>Eukaryota</taxon>
        <taxon>Metazoa</taxon>
        <taxon>Ecdysozoa</taxon>
        <taxon>Arthropoda</taxon>
        <taxon>Hexapoda</taxon>
        <taxon>Insecta</taxon>
        <taxon>Pterygota</taxon>
        <taxon>Neoptera</taxon>
        <taxon>Endopterygota</taxon>
        <taxon>Diptera</taxon>
        <taxon>Brachycera</taxon>
        <taxon>Muscomorpha</taxon>
        <taxon>Ephydroidea</taxon>
        <taxon>Drosophilidae</taxon>
        <taxon>Drosophila</taxon>
        <taxon>Sophophora</taxon>
    </lineage>
</organism>
<name>A0ABM3C4D7_DROKI</name>
<reference evidence="5" key="1">
    <citation type="submission" date="2025-08" db="UniProtKB">
        <authorList>
            <consortium name="RefSeq"/>
        </authorList>
    </citation>
    <scope>IDENTIFICATION</scope>
    <source>
        <strain evidence="5">14028-0561.14</strain>
        <tissue evidence="5">Whole fly</tissue>
    </source>
</reference>
<gene>
    <name evidence="5" type="primary">LOC121501886</name>
</gene>
<evidence type="ECO:0000256" key="2">
    <source>
        <dbReference type="SAM" id="SignalP"/>
    </source>
</evidence>
<evidence type="ECO:0000313" key="5">
    <source>
        <dbReference type="RefSeq" id="XP_041630347.2"/>
    </source>
</evidence>
<evidence type="ECO:0000259" key="3">
    <source>
        <dbReference type="Pfam" id="PF08336"/>
    </source>
</evidence>
<feature type="signal peptide" evidence="2">
    <location>
        <begin position="1"/>
        <end position="21"/>
    </location>
</feature>
<dbReference type="Gene3D" id="1.25.40.10">
    <property type="entry name" value="Tetratricopeptide repeat domain"/>
    <property type="match status" value="1"/>
</dbReference>